<proteinExistence type="predicted"/>
<gene>
    <name evidence="1" type="ORF">SAMN06265348_10450</name>
</gene>
<evidence type="ECO:0000313" key="2">
    <source>
        <dbReference type="Proteomes" id="UP000320300"/>
    </source>
</evidence>
<protein>
    <submittedName>
        <fullName evidence="1">Uncharacterized protein</fullName>
    </submittedName>
</protein>
<keyword evidence="2" id="KW-1185">Reference proteome</keyword>
<dbReference type="Proteomes" id="UP000320300">
    <property type="component" value="Unassembled WGS sequence"/>
</dbReference>
<accession>A0A521CLY3</accession>
<evidence type="ECO:0000313" key="1">
    <source>
        <dbReference type="EMBL" id="SMO60448.1"/>
    </source>
</evidence>
<reference evidence="1 2" key="1">
    <citation type="submission" date="2017-05" db="EMBL/GenBank/DDBJ databases">
        <authorList>
            <person name="Varghese N."/>
            <person name="Submissions S."/>
        </authorList>
    </citation>
    <scope>NUCLEOTIDE SEQUENCE [LARGE SCALE GENOMIC DNA]</scope>
    <source>
        <strain evidence="1 2">DSM 19036</strain>
    </source>
</reference>
<dbReference type="RefSeq" id="WP_142527766.1">
    <property type="nucleotide sequence ID" value="NZ_CBCSJO010000001.1"/>
</dbReference>
<dbReference type="AlphaFoldDB" id="A0A521CLY3"/>
<name>A0A521CLY3_9SPHI</name>
<sequence length="124" mass="13490">MRTITPENNGTGKPPGMTVPVTYKLKKSPFVSLLDNGFSMGYVNIDLAADQDADPNSFSTKPGKSYSCLLQDQGLQVTLYAEGKAGDFWTLELEIDGKAAPLNPIRVETDAQGHLDFNQLIRAL</sequence>
<dbReference type="OrthoDB" id="766198at2"/>
<dbReference type="EMBL" id="FXTN01000004">
    <property type="protein sequence ID" value="SMO60448.1"/>
    <property type="molecule type" value="Genomic_DNA"/>
</dbReference>
<organism evidence="1 2">
    <name type="scientific">Pedobacter westerhofensis</name>
    <dbReference type="NCBI Taxonomy" id="425512"/>
    <lineage>
        <taxon>Bacteria</taxon>
        <taxon>Pseudomonadati</taxon>
        <taxon>Bacteroidota</taxon>
        <taxon>Sphingobacteriia</taxon>
        <taxon>Sphingobacteriales</taxon>
        <taxon>Sphingobacteriaceae</taxon>
        <taxon>Pedobacter</taxon>
    </lineage>
</organism>